<protein>
    <submittedName>
        <fullName evidence="1">Uncharacterized protein</fullName>
    </submittedName>
</protein>
<sequence>MGIGHLISVTDQECSWPVGFAIPAECRRRDTKPAAGWCQVTAGPEGELIDYPSASTGGILQGVNHCR</sequence>
<dbReference type="AlphaFoldDB" id="A0A5B7JNC6"/>
<name>A0A5B7JNC6_PORTR</name>
<proteinExistence type="predicted"/>
<dbReference type="Proteomes" id="UP000324222">
    <property type="component" value="Unassembled WGS sequence"/>
</dbReference>
<comment type="caution">
    <text evidence="1">The sequence shown here is derived from an EMBL/GenBank/DDBJ whole genome shotgun (WGS) entry which is preliminary data.</text>
</comment>
<organism evidence="1 2">
    <name type="scientific">Portunus trituberculatus</name>
    <name type="common">Swimming crab</name>
    <name type="synonym">Neptunus trituberculatus</name>
    <dbReference type="NCBI Taxonomy" id="210409"/>
    <lineage>
        <taxon>Eukaryota</taxon>
        <taxon>Metazoa</taxon>
        <taxon>Ecdysozoa</taxon>
        <taxon>Arthropoda</taxon>
        <taxon>Crustacea</taxon>
        <taxon>Multicrustacea</taxon>
        <taxon>Malacostraca</taxon>
        <taxon>Eumalacostraca</taxon>
        <taxon>Eucarida</taxon>
        <taxon>Decapoda</taxon>
        <taxon>Pleocyemata</taxon>
        <taxon>Brachyura</taxon>
        <taxon>Eubrachyura</taxon>
        <taxon>Portunoidea</taxon>
        <taxon>Portunidae</taxon>
        <taxon>Portuninae</taxon>
        <taxon>Portunus</taxon>
    </lineage>
</organism>
<dbReference type="EMBL" id="VSRR010099247">
    <property type="protein sequence ID" value="MPC94597.1"/>
    <property type="molecule type" value="Genomic_DNA"/>
</dbReference>
<reference evidence="1 2" key="1">
    <citation type="submission" date="2019-05" db="EMBL/GenBank/DDBJ databases">
        <title>Another draft genome of Portunus trituberculatus and its Hox gene families provides insights of decapod evolution.</title>
        <authorList>
            <person name="Jeong J.-H."/>
            <person name="Song I."/>
            <person name="Kim S."/>
            <person name="Choi T."/>
            <person name="Kim D."/>
            <person name="Ryu S."/>
            <person name="Kim W."/>
        </authorList>
    </citation>
    <scope>NUCLEOTIDE SEQUENCE [LARGE SCALE GENOMIC DNA]</scope>
    <source>
        <tissue evidence="1">Muscle</tissue>
    </source>
</reference>
<gene>
    <name evidence="1" type="ORF">E2C01_089774</name>
</gene>
<accession>A0A5B7JNC6</accession>
<keyword evidence="2" id="KW-1185">Reference proteome</keyword>
<evidence type="ECO:0000313" key="2">
    <source>
        <dbReference type="Proteomes" id="UP000324222"/>
    </source>
</evidence>
<evidence type="ECO:0000313" key="1">
    <source>
        <dbReference type="EMBL" id="MPC94597.1"/>
    </source>
</evidence>